<keyword evidence="5" id="KW-0969">Cilium</keyword>
<comment type="caution">
    <text evidence="5">The sequence shown here is derived from an EMBL/GenBank/DDBJ whole genome shotgun (WGS) entry which is preliminary data.</text>
</comment>
<reference evidence="5" key="1">
    <citation type="submission" date="2015-09" db="EMBL/GenBank/DDBJ databases">
        <title>Draft Genome Sequences of Two Novel Amoeba-resistant Intranuclear Bacteria, Candidatus Berkiella cookevillensis and Candidatus Berkiella aquae.</title>
        <authorList>
            <person name="Mehari Y.T."/>
            <person name="Arivett B.A."/>
            <person name="Farone A.L."/>
            <person name="Gunderson J.H."/>
            <person name="Farone M.B."/>
        </authorList>
    </citation>
    <scope>NUCLEOTIDE SEQUENCE [LARGE SCALE GENOMIC DNA]</scope>
    <source>
        <strain evidence="5">HT99</strain>
    </source>
</reference>
<keyword evidence="2" id="KW-0547">Nucleotide-binding</keyword>
<keyword evidence="5" id="KW-0966">Cell projection</keyword>
<evidence type="ECO:0000256" key="2">
    <source>
        <dbReference type="ARBA" id="ARBA00022741"/>
    </source>
</evidence>
<dbReference type="InterPro" id="IPR012349">
    <property type="entry name" value="Split_barrel_FMN-bd"/>
</dbReference>
<keyword evidence="1" id="KW-0973">c-di-GMP</keyword>
<dbReference type="Pfam" id="PF07317">
    <property type="entry name" value="PilZN"/>
    <property type="match status" value="1"/>
</dbReference>
<accession>A0A0Q9YLJ3</accession>
<dbReference type="STRING" id="295108.HT99x_01272"/>
<protein>
    <submittedName>
        <fullName evidence="5 6">Flagellar brake protein</fullName>
    </submittedName>
</protein>
<feature type="domain" description="Type III secretion system flagellar brake protein YcgR PilZN" evidence="4">
    <location>
        <begin position="29"/>
        <end position="123"/>
    </location>
</feature>
<dbReference type="Gene3D" id="2.30.110.10">
    <property type="entry name" value="Electron Transport, Fmn-binding Protein, Chain A"/>
    <property type="match status" value="1"/>
</dbReference>
<evidence type="ECO:0000313" key="6">
    <source>
        <dbReference type="EMBL" id="MCS5711451.1"/>
    </source>
</evidence>
<dbReference type="OrthoDB" id="6746848at2"/>
<dbReference type="InterPro" id="IPR009926">
    <property type="entry name" value="T3SS_YcgR_PilZN"/>
</dbReference>
<dbReference type="EMBL" id="LKAJ02000001">
    <property type="protein sequence ID" value="MCS5711451.1"/>
    <property type="molecule type" value="Genomic_DNA"/>
</dbReference>
<evidence type="ECO:0000256" key="3">
    <source>
        <dbReference type="ARBA" id="ARBA00023143"/>
    </source>
</evidence>
<evidence type="ECO:0000256" key="1">
    <source>
        <dbReference type="ARBA" id="ARBA00022636"/>
    </source>
</evidence>
<evidence type="ECO:0000259" key="4">
    <source>
        <dbReference type="Pfam" id="PF07317"/>
    </source>
</evidence>
<organism evidence="5">
    <name type="scientific">Candidatus Berkiella aquae</name>
    <dbReference type="NCBI Taxonomy" id="295108"/>
    <lineage>
        <taxon>Bacteria</taxon>
        <taxon>Pseudomonadati</taxon>
        <taxon>Pseudomonadota</taxon>
        <taxon>Gammaproteobacteria</taxon>
        <taxon>Candidatus Berkiellales</taxon>
        <taxon>Candidatus Berkiellaceae</taxon>
        <taxon>Candidatus Berkiella</taxon>
    </lineage>
</organism>
<reference evidence="6" key="2">
    <citation type="journal article" date="2016" name="Genome Announc.">
        <title>Draft Genome Sequences of Two Novel Amoeba-Resistant Intranuclear Bacteria, 'Candidatus Berkiella cookevillensis' and 'Candidatus Berkiella aquae'.</title>
        <authorList>
            <person name="Mehari Y.T."/>
            <person name="Arivett B.A."/>
            <person name="Farone A.L."/>
            <person name="Gunderson J.H."/>
            <person name="Farone M.B."/>
        </authorList>
    </citation>
    <scope>NUCLEOTIDE SEQUENCE</scope>
    <source>
        <strain evidence="6">HT99</strain>
    </source>
</reference>
<reference evidence="6" key="3">
    <citation type="submission" date="2021-06" db="EMBL/GenBank/DDBJ databases">
        <title>Genomic Description and Analysis of Intracellular Bacteria, Candidatus Berkiella cookevillensis and Candidatus Berkiella aquae.</title>
        <authorList>
            <person name="Kidane D.T."/>
            <person name="Mehari Y.T."/>
            <person name="Rice F.C."/>
            <person name="Arivett B.A."/>
            <person name="Farone A.L."/>
            <person name="Berk S.G."/>
            <person name="Farone M.B."/>
        </authorList>
    </citation>
    <scope>NUCLEOTIDE SEQUENCE</scope>
    <source>
        <strain evidence="6">HT99</strain>
    </source>
</reference>
<keyword evidence="7" id="KW-1185">Reference proteome</keyword>
<dbReference type="Gene3D" id="2.40.10.220">
    <property type="entry name" value="predicted glycosyltransferase like domains"/>
    <property type="match status" value="1"/>
</dbReference>
<dbReference type="Proteomes" id="UP000051497">
    <property type="component" value="Unassembled WGS sequence"/>
</dbReference>
<gene>
    <name evidence="5" type="primary">ycgR</name>
    <name evidence="6" type="ORF">HT99x_008385</name>
    <name evidence="5" type="ORF">HT99x_01272</name>
</gene>
<evidence type="ECO:0000313" key="7">
    <source>
        <dbReference type="Proteomes" id="UP000051497"/>
    </source>
</evidence>
<dbReference type="AlphaFoldDB" id="A0A0Q9YLJ3"/>
<dbReference type="GO" id="GO:0000166">
    <property type="term" value="F:nucleotide binding"/>
    <property type="evidence" value="ECO:0007669"/>
    <property type="project" value="UniProtKB-KW"/>
</dbReference>
<dbReference type="EMBL" id="LKAJ01000004">
    <property type="protein sequence ID" value="KRG21520.1"/>
    <property type="molecule type" value="Genomic_DNA"/>
</dbReference>
<sequence length="239" mass="27977">MKWLNFFKRRLNHRLAKERDEKEALFLDTVLATLFKHECAVNIQFYRFKTPFLSTVLYVDPAHRFILMDEINHDEGHNLALQGESFVIKAQCGEDFVVFEGQVHSVQSFNGHSCYRVTYPKAIAHSKRRDCPRLPINHNNKIDLFIAPLPRFKAFIKDVSMLGVSICIPKHLRNVVHTLLENHDSRLIFQQEPTLSFAFSLKHYRHDFENGQLILGCQFEQLDNTRLKVLAKMMNPNLK</sequence>
<evidence type="ECO:0000313" key="5">
    <source>
        <dbReference type="EMBL" id="KRG21520.1"/>
    </source>
</evidence>
<proteinExistence type="predicted"/>
<name>A0A0Q9YLJ3_9GAMM</name>
<dbReference type="RefSeq" id="WP_075065904.1">
    <property type="nucleotide sequence ID" value="NZ_LKAJ02000001.1"/>
</dbReference>
<keyword evidence="5" id="KW-0282">Flagellum</keyword>
<keyword evidence="3" id="KW-0975">Bacterial flagellum</keyword>